<comment type="caution">
    <text evidence="1">The sequence shown here is derived from an EMBL/GenBank/DDBJ whole genome shotgun (WGS) entry which is preliminary data.</text>
</comment>
<dbReference type="OrthoDB" id="5063603at2759"/>
<dbReference type="Proteomes" id="UP000730481">
    <property type="component" value="Unassembled WGS sequence"/>
</dbReference>
<sequence>MDLPTIPPPTLQGVVEKMDEFSLTMTRARRVLSTLNPNSHATERWKIDTYNQLAGIATNVLLDVHGVDAYPSPDRTDLPVLLAHIRARLMEKELADFFKSTDVLLEEGLRHPPEDLVDSAINSLKSTLIRSFLRWAILKANNTSGEAHSLFTMYYAVDGKWVPAKETAEFVKVQSKGNVQVILIHQKNLPRLIELWNYPVIERDARAIAGLEKARTRKTPDCNLLLVRGYFVLAWKAVGKNRDEWIDANGFVVPGAPEVN</sequence>
<name>A0A9P5ADF2_9HYPO</name>
<gene>
    <name evidence="1" type="ORF">FBEOM_9445</name>
</gene>
<protein>
    <submittedName>
        <fullName evidence="1">Uncharacterized protein</fullName>
    </submittedName>
</protein>
<evidence type="ECO:0000313" key="2">
    <source>
        <dbReference type="Proteomes" id="UP000730481"/>
    </source>
</evidence>
<dbReference type="AlphaFoldDB" id="A0A9P5ADF2"/>
<keyword evidence="2" id="KW-1185">Reference proteome</keyword>
<reference evidence="1" key="1">
    <citation type="journal article" date="2017" name="Mycologia">
        <title>Fusarium algeriense, sp. nov., a novel toxigenic crown rot pathogen of durum wheat from Algeria is nested in the Fusarium burgessii species complex.</title>
        <authorList>
            <person name="Laraba I."/>
            <person name="Keddad A."/>
            <person name="Boureghda H."/>
            <person name="Abdallah N."/>
            <person name="Vaughan M.M."/>
            <person name="Proctor R.H."/>
            <person name="Busman M."/>
            <person name="O'Donnell K."/>
        </authorList>
    </citation>
    <scope>NUCLEOTIDE SEQUENCE</scope>
    <source>
        <strain evidence="1">NRRL 25174</strain>
    </source>
</reference>
<proteinExistence type="predicted"/>
<accession>A0A9P5ADF2</accession>
<reference evidence="1" key="2">
    <citation type="submission" date="2020-02" db="EMBL/GenBank/DDBJ databases">
        <title>Identification and distribution of gene clusters putatively required for synthesis of sphingolipid metabolism inhibitors in phylogenetically diverse species of the filamentous fungus Fusarium.</title>
        <authorList>
            <person name="Kim H.-S."/>
            <person name="Busman M."/>
            <person name="Brown D.W."/>
            <person name="Divon H."/>
            <person name="Uhlig S."/>
            <person name="Proctor R.H."/>
        </authorList>
    </citation>
    <scope>NUCLEOTIDE SEQUENCE</scope>
    <source>
        <strain evidence="1">NRRL 25174</strain>
    </source>
</reference>
<evidence type="ECO:0000313" key="1">
    <source>
        <dbReference type="EMBL" id="KAF4336699.1"/>
    </source>
</evidence>
<dbReference type="EMBL" id="PVQB02000477">
    <property type="protein sequence ID" value="KAF4336699.1"/>
    <property type="molecule type" value="Genomic_DNA"/>
</dbReference>
<organism evidence="1 2">
    <name type="scientific">Fusarium beomiforme</name>
    <dbReference type="NCBI Taxonomy" id="44412"/>
    <lineage>
        <taxon>Eukaryota</taxon>
        <taxon>Fungi</taxon>
        <taxon>Dikarya</taxon>
        <taxon>Ascomycota</taxon>
        <taxon>Pezizomycotina</taxon>
        <taxon>Sordariomycetes</taxon>
        <taxon>Hypocreomycetidae</taxon>
        <taxon>Hypocreales</taxon>
        <taxon>Nectriaceae</taxon>
        <taxon>Fusarium</taxon>
        <taxon>Fusarium burgessii species complex</taxon>
    </lineage>
</organism>